<reference evidence="2 3" key="1">
    <citation type="journal article" date="2016" name="Nat. Commun.">
        <title>Thousands of microbial genomes shed light on interconnected biogeochemical processes in an aquifer system.</title>
        <authorList>
            <person name="Anantharaman K."/>
            <person name="Brown C.T."/>
            <person name="Hug L.A."/>
            <person name="Sharon I."/>
            <person name="Castelle C.J."/>
            <person name="Probst A.J."/>
            <person name="Thomas B.C."/>
            <person name="Singh A."/>
            <person name="Wilkins M.J."/>
            <person name="Karaoz U."/>
            <person name="Brodie E.L."/>
            <person name="Williams K.H."/>
            <person name="Hubbard S.S."/>
            <person name="Banfield J.F."/>
        </authorList>
    </citation>
    <scope>NUCLEOTIDE SEQUENCE [LARGE SCALE GENOMIC DNA]</scope>
</reference>
<dbReference type="AlphaFoldDB" id="A0A1F8C397"/>
<comment type="caution">
    <text evidence="2">The sequence shown here is derived from an EMBL/GenBank/DDBJ whole genome shotgun (WGS) entry which is preliminary data.</text>
</comment>
<evidence type="ECO:0000313" key="2">
    <source>
        <dbReference type="EMBL" id="OGM70776.1"/>
    </source>
</evidence>
<dbReference type="Proteomes" id="UP000178429">
    <property type="component" value="Unassembled WGS sequence"/>
</dbReference>
<evidence type="ECO:0000256" key="1">
    <source>
        <dbReference type="SAM" id="Phobius"/>
    </source>
</evidence>
<organism evidence="2 3">
    <name type="scientific">Candidatus Woesebacteria bacterium RIFCSPLOWO2_01_FULL_44_14</name>
    <dbReference type="NCBI Taxonomy" id="1802525"/>
    <lineage>
        <taxon>Bacteria</taxon>
        <taxon>Candidatus Woeseibacteriota</taxon>
    </lineage>
</organism>
<gene>
    <name evidence="2" type="ORF">A2975_02705</name>
</gene>
<keyword evidence="1" id="KW-1133">Transmembrane helix</keyword>
<feature type="transmembrane region" description="Helical" evidence="1">
    <location>
        <begin position="166"/>
        <end position="190"/>
    </location>
</feature>
<name>A0A1F8C397_9BACT</name>
<evidence type="ECO:0000313" key="3">
    <source>
        <dbReference type="Proteomes" id="UP000178429"/>
    </source>
</evidence>
<dbReference type="Pfam" id="PF26314">
    <property type="entry name" value="MptA_B_family"/>
    <property type="match status" value="1"/>
</dbReference>
<dbReference type="EMBL" id="MGHL01000002">
    <property type="protein sequence ID" value="OGM70776.1"/>
    <property type="molecule type" value="Genomic_DNA"/>
</dbReference>
<feature type="transmembrane region" description="Helical" evidence="1">
    <location>
        <begin position="202"/>
        <end position="224"/>
    </location>
</feature>
<feature type="transmembrane region" description="Helical" evidence="1">
    <location>
        <begin position="262"/>
        <end position="281"/>
    </location>
</feature>
<proteinExistence type="predicted"/>
<sequence>MRKILIIYAIVCLATIFVWNVTSDDLFSYIFSSRIFSKFGVNPYYVPYDTFKSDALYSSLKTVWSSKTFDHGPALLLLGTVLTKLAGDNLFLNIYLFKITLAIFNFLTGYLLYKISHSKKAFLLYAFNPVVLWDLGLDSHDEALVIFFLALSLFLFFQNQKVKNNALGFLALTASFLVKFTVAIFAPFYTLFFMKNKQKNKWLFLFGAGVLSLILVALAHLPFWDGLDIYQRTSLITNAEFPYPAPGIFLASLILPFHQAKFLSQSVFFIAYFALTVKFLFVRQINPERLVRFLVIAAALLFGFYPTLLLPWYLTLPIFLLALAYGVSKKKVYEWALYLVSAGSFFLHLIIA</sequence>
<keyword evidence="1" id="KW-0812">Transmembrane</keyword>
<protein>
    <recommendedName>
        <fullName evidence="4">Glycosyltransferase RgtA/B/C/D-like domain-containing protein</fullName>
    </recommendedName>
</protein>
<accession>A0A1F8C397</accession>
<evidence type="ECO:0008006" key="4">
    <source>
        <dbReference type="Google" id="ProtNLM"/>
    </source>
</evidence>
<feature type="transmembrane region" description="Helical" evidence="1">
    <location>
        <begin position="293"/>
        <end position="315"/>
    </location>
</feature>
<feature type="transmembrane region" description="Helical" evidence="1">
    <location>
        <begin position="335"/>
        <end position="351"/>
    </location>
</feature>
<feature type="transmembrane region" description="Helical" evidence="1">
    <location>
        <begin position="90"/>
        <end position="113"/>
    </location>
</feature>
<feature type="transmembrane region" description="Helical" evidence="1">
    <location>
        <begin position="143"/>
        <end position="160"/>
    </location>
</feature>
<keyword evidence="1" id="KW-0472">Membrane</keyword>